<accession>A0ABQ5XAX6</accession>
<dbReference type="CDD" id="cd00090">
    <property type="entry name" value="HTH_ARSR"/>
    <property type="match status" value="1"/>
</dbReference>
<dbReference type="PROSITE" id="PS50931">
    <property type="entry name" value="HTH_LYSR"/>
    <property type="match status" value="1"/>
</dbReference>
<dbReference type="SUPFAM" id="SSF53850">
    <property type="entry name" value="Periplasmic binding protein-like II"/>
    <property type="match status" value="1"/>
</dbReference>
<dbReference type="InterPro" id="IPR036388">
    <property type="entry name" value="WH-like_DNA-bd_sf"/>
</dbReference>
<comment type="similarity">
    <text evidence="1">Belongs to the LysR transcriptional regulatory family.</text>
</comment>
<dbReference type="Gene3D" id="1.10.10.10">
    <property type="entry name" value="Winged helix-like DNA-binding domain superfamily/Winged helix DNA-binding domain"/>
    <property type="match status" value="1"/>
</dbReference>
<keyword evidence="7" id="KW-1185">Reference proteome</keyword>
<evidence type="ECO:0000256" key="3">
    <source>
        <dbReference type="ARBA" id="ARBA00023125"/>
    </source>
</evidence>
<evidence type="ECO:0000256" key="4">
    <source>
        <dbReference type="ARBA" id="ARBA00023163"/>
    </source>
</evidence>
<keyword evidence="3" id="KW-0238">DNA-binding</keyword>
<evidence type="ECO:0000313" key="6">
    <source>
        <dbReference type="EMBL" id="GLQ88788.1"/>
    </source>
</evidence>
<feature type="domain" description="HTH lysR-type" evidence="5">
    <location>
        <begin position="2"/>
        <end position="59"/>
    </location>
</feature>
<dbReference type="InterPro" id="IPR000847">
    <property type="entry name" value="LysR_HTH_N"/>
</dbReference>
<name>A0ABQ5XAX6_9GAMM</name>
<evidence type="ECO:0000313" key="7">
    <source>
        <dbReference type="Proteomes" id="UP001156627"/>
    </source>
</evidence>
<keyword evidence="2" id="KW-0805">Transcription regulation</keyword>
<reference evidence="7" key="1">
    <citation type="journal article" date="2019" name="Int. J. Syst. Evol. Microbiol.">
        <title>The Global Catalogue of Microorganisms (GCM) 10K type strain sequencing project: providing services to taxonomists for standard genome sequencing and annotation.</title>
        <authorList>
            <consortium name="The Broad Institute Genomics Platform"/>
            <consortium name="The Broad Institute Genome Sequencing Center for Infectious Disease"/>
            <person name="Wu L."/>
            <person name="Ma J."/>
        </authorList>
    </citation>
    <scope>NUCLEOTIDE SEQUENCE [LARGE SCALE GENOMIC DNA]</scope>
    <source>
        <strain evidence="7">NBRC 111981</strain>
    </source>
</reference>
<dbReference type="Pfam" id="PF00126">
    <property type="entry name" value="HTH_1"/>
    <property type="match status" value="1"/>
</dbReference>
<keyword evidence="4" id="KW-0804">Transcription</keyword>
<organism evidence="6 7">
    <name type="scientific">Dyella flagellata</name>
    <dbReference type="NCBI Taxonomy" id="1867833"/>
    <lineage>
        <taxon>Bacteria</taxon>
        <taxon>Pseudomonadati</taxon>
        <taxon>Pseudomonadota</taxon>
        <taxon>Gammaproteobacteria</taxon>
        <taxon>Lysobacterales</taxon>
        <taxon>Rhodanobacteraceae</taxon>
        <taxon>Dyella</taxon>
    </lineage>
</organism>
<dbReference type="RefSeq" id="WP_284332224.1">
    <property type="nucleotide sequence ID" value="NZ_BSOA01000020.1"/>
</dbReference>
<comment type="caution">
    <text evidence="6">The sequence shown here is derived from an EMBL/GenBank/DDBJ whole genome shotgun (WGS) entry which is preliminary data.</text>
</comment>
<dbReference type="SUPFAM" id="SSF46785">
    <property type="entry name" value="Winged helix' DNA-binding domain"/>
    <property type="match status" value="1"/>
</dbReference>
<protein>
    <submittedName>
        <fullName evidence="6">LysR family transcriptional regulator</fullName>
    </submittedName>
</protein>
<dbReference type="InterPro" id="IPR036390">
    <property type="entry name" value="WH_DNA-bd_sf"/>
</dbReference>
<dbReference type="PANTHER" id="PTHR30346">
    <property type="entry name" value="TRANSCRIPTIONAL DUAL REGULATOR HCAR-RELATED"/>
    <property type="match status" value="1"/>
</dbReference>
<dbReference type="Proteomes" id="UP001156627">
    <property type="component" value="Unassembled WGS sequence"/>
</dbReference>
<dbReference type="InterPro" id="IPR005119">
    <property type="entry name" value="LysR_subst-bd"/>
</dbReference>
<dbReference type="EMBL" id="BSOA01000020">
    <property type="protein sequence ID" value="GLQ88788.1"/>
    <property type="molecule type" value="Genomic_DNA"/>
</dbReference>
<evidence type="ECO:0000256" key="2">
    <source>
        <dbReference type="ARBA" id="ARBA00023015"/>
    </source>
</evidence>
<dbReference type="InterPro" id="IPR011991">
    <property type="entry name" value="ArsR-like_HTH"/>
</dbReference>
<sequence>MVDLVRLRLFRELARLGTMTAVAESLALTSSAVSQHLAILEREAGVRLLERVGRRVRLTPDGDRLAEHAETILRAVEKAELDLRGASTRPAGKWVIACFATFAAAHLLPALVRVRAQCPELDIVFHEMEPDDAIVALREGRCHLAVTFAYSLVPKPKDDVLIAQELFREPVLLAFPRSKARMRSSIDLAAFAQDDWIVGSRQPDDRLLAERACAAAGFVPRIVHAVDDYELVLKMIEAGLGVGFVPQLALERSSKVDLGIGTPKDHALVRVVQAFTRPAIAASPSIRLLLAELARQR</sequence>
<dbReference type="PANTHER" id="PTHR30346:SF29">
    <property type="entry name" value="LYSR SUBSTRATE-BINDING"/>
    <property type="match status" value="1"/>
</dbReference>
<proteinExistence type="inferred from homology"/>
<dbReference type="Pfam" id="PF03466">
    <property type="entry name" value="LysR_substrate"/>
    <property type="match status" value="1"/>
</dbReference>
<gene>
    <name evidence="6" type="ORF">GCM10007898_23580</name>
</gene>
<evidence type="ECO:0000259" key="5">
    <source>
        <dbReference type="PROSITE" id="PS50931"/>
    </source>
</evidence>
<evidence type="ECO:0000256" key="1">
    <source>
        <dbReference type="ARBA" id="ARBA00009437"/>
    </source>
</evidence>
<dbReference type="Gene3D" id="3.40.190.10">
    <property type="entry name" value="Periplasmic binding protein-like II"/>
    <property type="match status" value="2"/>
</dbReference>